<protein>
    <submittedName>
        <fullName evidence="1">Putative non-TIR-NBS-containing resistance protein</fullName>
    </submittedName>
</protein>
<gene>
    <name evidence="1" type="primary">r17</name>
</gene>
<name>I7LF68_HYDMC</name>
<feature type="non-terminal residue" evidence="1">
    <location>
        <position position="86"/>
    </location>
</feature>
<sequence length="86" mass="9414">FVGLGGVGTTIMVTEIDKRDKNDILSNEVIDAISHSLNVISVHSRPAGQLGVSVKKRPQLASSRSLPIEDKGEKTLVIIDDWKKYQ</sequence>
<proteinExistence type="evidence at transcript level"/>
<organism evidence="1">
    <name type="scientific">Hydrangea macrophylla subsp. macrophylla</name>
    <dbReference type="NCBI Taxonomy" id="1206467"/>
    <lineage>
        <taxon>Eukaryota</taxon>
        <taxon>Viridiplantae</taxon>
        <taxon>Streptophyta</taxon>
        <taxon>Embryophyta</taxon>
        <taxon>Tracheophyta</taxon>
        <taxon>Spermatophyta</taxon>
        <taxon>Magnoliopsida</taxon>
        <taxon>eudicotyledons</taxon>
        <taxon>Gunneridae</taxon>
        <taxon>Pentapetalae</taxon>
        <taxon>asterids</taxon>
        <taxon>Cornales</taxon>
        <taxon>Hydrangeaceae</taxon>
        <taxon>Hydrangeeae</taxon>
        <taxon>Hydrangea</taxon>
        <taxon>Hydrangea sect. Macrophyllae</taxon>
    </lineage>
</organism>
<accession>I7LF68</accession>
<reference evidence="1" key="1">
    <citation type="journal article" date="2013" name="Mol. Biol. Rep.">
        <title>R gene expression changes related to Cercospora hydrangeae L.</title>
        <authorList>
            <person name="Kafantaris I."/>
            <person name="Woodrow P."/>
            <person name="Carillo P."/>
        </authorList>
    </citation>
    <scope>NUCLEOTIDE SEQUENCE</scope>
</reference>
<dbReference type="AlphaFoldDB" id="I7LF68"/>
<evidence type="ECO:0000313" key="1">
    <source>
        <dbReference type="EMBL" id="CCJ05425.1"/>
    </source>
</evidence>
<feature type="non-terminal residue" evidence="1">
    <location>
        <position position="1"/>
    </location>
</feature>
<dbReference type="EMBL" id="HE956730">
    <property type="protein sequence ID" value="CCJ05425.1"/>
    <property type="molecule type" value="mRNA"/>
</dbReference>